<proteinExistence type="predicted"/>
<dbReference type="EMBL" id="JAWRVI010000078">
    <property type="protein sequence ID" value="KAK4078878.1"/>
    <property type="molecule type" value="Genomic_DNA"/>
</dbReference>
<organism evidence="1 2">
    <name type="scientific">Purpureocillium lilacinum</name>
    <name type="common">Paecilomyces lilacinus</name>
    <dbReference type="NCBI Taxonomy" id="33203"/>
    <lineage>
        <taxon>Eukaryota</taxon>
        <taxon>Fungi</taxon>
        <taxon>Dikarya</taxon>
        <taxon>Ascomycota</taxon>
        <taxon>Pezizomycotina</taxon>
        <taxon>Sordariomycetes</taxon>
        <taxon>Hypocreomycetidae</taxon>
        <taxon>Hypocreales</taxon>
        <taxon>Ophiocordycipitaceae</taxon>
        <taxon>Purpureocillium</taxon>
    </lineage>
</organism>
<evidence type="ECO:0000313" key="2">
    <source>
        <dbReference type="Proteomes" id="UP001287286"/>
    </source>
</evidence>
<dbReference type="Proteomes" id="UP001287286">
    <property type="component" value="Unassembled WGS sequence"/>
</dbReference>
<evidence type="ECO:0000313" key="1">
    <source>
        <dbReference type="EMBL" id="KAK4078878.1"/>
    </source>
</evidence>
<accession>A0ABR0BIN5</accession>
<name>A0ABR0BIN5_PURLI</name>
<gene>
    <name evidence="1" type="ORF">Purlil1_11816</name>
</gene>
<protein>
    <submittedName>
        <fullName evidence="1">Uncharacterized protein</fullName>
    </submittedName>
</protein>
<comment type="caution">
    <text evidence="1">The sequence shown here is derived from an EMBL/GenBank/DDBJ whole genome shotgun (WGS) entry which is preliminary data.</text>
</comment>
<sequence>MDAGDHCDRANAVTVFIYVDVPGLQNGCWEPCGITESETGDDPDGGDPIDVGHLVASILGEIGLGNGGESLRINVYGAAPSTTDTIRRSVSPLTAIKSHNGDPTSGHVPRPAISMLCDSVMRAVGHFHNGGRAIFVLICDEFDDAARTIAEHGFDAHVWCWRMCLPEDYKSIREDHVHIHTIDDYLRFVATIGDHGSQRVAST</sequence>
<reference evidence="1 2" key="1">
    <citation type="journal article" date="2024" name="Microbiol. Resour. Announc.">
        <title>Genome annotations for the ascomycete fungi Trichoderma harzianum, Trichoderma aggressivum, and Purpureocillium lilacinum.</title>
        <authorList>
            <person name="Beijen E.P.W."/>
            <person name="Ohm R.A."/>
        </authorList>
    </citation>
    <scope>NUCLEOTIDE SEQUENCE [LARGE SCALE GENOMIC DNA]</scope>
    <source>
        <strain evidence="1 2">CBS 150709</strain>
    </source>
</reference>
<keyword evidence="2" id="KW-1185">Reference proteome</keyword>